<proteinExistence type="predicted"/>
<evidence type="ECO:0008006" key="6">
    <source>
        <dbReference type="Google" id="ProtNLM"/>
    </source>
</evidence>
<comment type="caution">
    <text evidence="4">The sequence shown here is derived from an EMBL/GenBank/DDBJ whole genome shotgun (WGS) entry which is preliminary data.</text>
</comment>
<feature type="compositionally biased region" description="Polar residues" evidence="1">
    <location>
        <begin position="348"/>
        <end position="377"/>
    </location>
</feature>
<dbReference type="SMART" id="SM00262">
    <property type="entry name" value="GEL"/>
    <property type="match status" value="3"/>
</dbReference>
<feature type="compositionally biased region" description="Polar residues" evidence="1">
    <location>
        <begin position="1165"/>
        <end position="1183"/>
    </location>
</feature>
<feature type="compositionally biased region" description="Low complexity" evidence="1">
    <location>
        <begin position="414"/>
        <end position="425"/>
    </location>
</feature>
<dbReference type="PANTHER" id="PTHR11977">
    <property type="entry name" value="VILLIN"/>
    <property type="match status" value="1"/>
</dbReference>
<dbReference type="InterPro" id="IPR007122">
    <property type="entry name" value="Villin/Gelsolin"/>
</dbReference>
<feature type="compositionally biased region" description="Low complexity" evidence="1">
    <location>
        <begin position="69"/>
        <end position="101"/>
    </location>
</feature>
<evidence type="ECO:0000259" key="3">
    <source>
        <dbReference type="Pfam" id="PF25480"/>
    </source>
</evidence>
<evidence type="ECO:0000313" key="5">
    <source>
        <dbReference type="Proteomes" id="UP001285441"/>
    </source>
</evidence>
<feature type="domain" description="DUF7904" evidence="3">
    <location>
        <begin position="1229"/>
        <end position="1328"/>
    </location>
</feature>
<dbReference type="InterPro" id="IPR025118">
    <property type="entry name" value="DUF4045"/>
</dbReference>
<feature type="compositionally biased region" description="Basic and acidic residues" evidence="1">
    <location>
        <begin position="399"/>
        <end position="409"/>
    </location>
</feature>
<feature type="compositionally biased region" description="Basic and acidic residues" evidence="1">
    <location>
        <begin position="964"/>
        <end position="974"/>
    </location>
</feature>
<dbReference type="Proteomes" id="UP001285441">
    <property type="component" value="Unassembled WGS sequence"/>
</dbReference>
<dbReference type="EMBL" id="JAULSW010000010">
    <property type="protein sequence ID" value="KAK3368232.1"/>
    <property type="molecule type" value="Genomic_DNA"/>
</dbReference>
<dbReference type="InterPro" id="IPR029006">
    <property type="entry name" value="ADF-H/Gelsolin-like_dom_sf"/>
</dbReference>
<dbReference type="PRINTS" id="PR00597">
    <property type="entry name" value="GELSOLIN"/>
</dbReference>
<feature type="compositionally biased region" description="Polar residues" evidence="1">
    <location>
        <begin position="52"/>
        <end position="68"/>
    </location>
</feature>
<feature type="domain" description="DUF4045" evidence="2">
    <location>
        <begin position="2"/>
        <end position="672"/>
    </location>
</feature>
<feature type="compositionally biased region" description="Basic and acidic residues" evidence="1">
    <location>
        <begin position="651"/>
        <end position="677"/>
    </location>
</feature>
<dbReference type="GO" id="GO:0005546">
    <property type="term" value="F:phosphatidylinositol-4,5-bisphosphate binding"/>
    <property type="evidence" value="ECO:0007669"/>
    <property type="project" value="TreeGrafter"/>
</dbReference>
<feature type="compositionally biased region" description="Basic residues" evidence="1">
    <location>
        <begin position="852"/>
        <end position="863"/>
    </location>
</feature>
<feature type="compositionally biased region" description="Basic and acidic residues" evidence="1">
    <location>
        <begin position="1029"/>
        <end position="1041"/>
    </location>
</feature>
<feature type="compositionally biased region" description="Basic and acidic residues" evidence="1">
    <location>
        <begin position="13"/>
        <end position="50"/>
    </location>
</feature>
<feature type="compositionally biased region" description="Polar residues" evidence="1">
    <location>
        <begin position="975"/>
        <end position="989"/>
    </location>
</feature>
<feature type="region of interest" description="Disordered" evidence="1">
    <location>
        <begin position="640"/>
        <end position="1113"/>
    </location>
</feature>
<dbReference type="GO" id="GO:0015629">
    <property type="term" value="C:actin cytoskeleton"/>
    <property type="evidence" value="ECO:0007669"/>
    <property type="project" value="TreeGrafter"/>
</dbReference>
<feature type="region of interest" description="Disordered" evidence="1">
    <location>
        <begin position="1128"/>
        <end position="1188"/>
    </location>
</feature>
<dbReference type="Gene3D" id="3.40.20.10">
    <property type="entry name" value="Severin"/>
    <property type="match status" value="3"/>
</dbReference>
<dbReference type="InterPro" id="IPR057226">
    <property type="entry name" value="DUF7904"/>
</dbReference>
<dbReference type="GO" id="GO:0051014">
    <property type="term" value="P:actin filament severing"/>
    <property type="evidence" value="ECO:0007669"/>
    <property type="project" value="TreeGrafter"/>
</dbReference>
<gene>
    <name evidence="4" type="ORF">B0H63DRAFT_488084</name>
</gene>
<accession>A0AAE0N2F4</accession>
<feature type="region of interest" description="Disordered" evidence="1">
    <location>
        <begin position="1"/>
        <end position="616"/>
    </location>
</feature>
<evidence type="ECO:0000313" key="4">
    <source>
        <dbReference type="EMBL" id="KAK3368232.1"/>
    </source>
</evidence>
<dbReference type="GO" id="GO:0008154">
    <property type="term" value="P:actin polymerization or depolymerization"/>
    <property type="evidence" value="ECO:0007669"/>
    <property type="project" value="TreeGrafter"/>
</dbReference>
<dbReference type="GO" id="GO:0005737">
    <property type="term" value="C:cytoplasm"/>
    <property type="evidence" value="ECO:0007669"/>
    <property type="project" value="TreeGrafter"/>
</dbReference>
<protein>
    <recommendedName>
        <fullName evidence="6">DUF4045 domain-containing protein</fullName>
    </recommendedName>
</protein>
<feature type="compositionally biased region" description="Polar residues" evidence="1">
    <location>
        <begin position="709"/>
        <end position="732"/>
    </location>
</feature>
<sequence>MSDEVSDFLRSVELLKGRREEEDEARSRDLEEKILQEKRERQARRAERARSISPQKSSPANTPSPSAQRTTRATAVTSDTTLPSPGLESSGSPRARAPRSSDAMESAPDYSHSSSKENDSPFDSDSKRTSSTSSTGGPPPSRTPLSWQRRPTSQASDRPKSRPLSVVAAENAAARSSPNPPEPTTPTPTPALAPADDQSLTRDQIAQSLAGKDPTWFRQTADRGQNSPAYRRNQVEDLDVVVMSSSRVQLAGMSRGSPSVEPTKDAAASLHESPALYSKAGSPLNLTNTPRLNPPTGGDASEGDEAPSVERQPTGRISPNRPISPTKGMGGFVQSAMMKRSDSVKRWSVTSPGGLQRADSSVTRSGAESSQRSNPSKHNSRPGSMLRDGSTTPSSRPTSSHEREPEQDPVKAYPTTPAIETPPAEVQDEADEALPTSPSKTMDPRRWSPTKSSSWLEAALNKPDSPKPKQSSPAVNQPAWMVELNKAKAQKANTGSGSAEPLRSPSIPRKPEIKTTGLLKSTPMGAATVKSAGLGGFPRISPSDKVAPGGFRGTLTPSSRRGSEDPDSGSPGAGTESTLGAKTKPTTPPKKDFRAILKPRAPPLESSTGQPDEFKDVFGKLRRAKTQNYVAPDELRSNILRGKAALNETGGPKKNERKDEFKEAILKKKDEFKKTQQEGRGVPKGPGSSSSIEEKPIPEGLAKRLEISRTGTISKQSLITPGSASPSETPRTLSEFARPSHLTASQARELANSPTSSLSSRLSSESEKEPVFKLRAPPVVQKETGIASRLQTKPSSGGGLADRFNPALAGLLARGQSPAGPTKTSSPPASVGSGAANTEEPAGPGPQLAHLTKNRARGPRRKAPTSAPKSAQNLTESEKPREPVKPVEPAKVEATSPQQKKHRVTSPKPEKFTSPKPGKFVTSPRPERPITTPKPEIISLVDSRRSMVQEKPQVVGSVVPLIDPSKRKSEDETKSTGQPITLVDSSSFKTRPRSPTKVHEQVAALAAKTQHTSKPVEDDQPLSQPSSPRKLDLKRMSRFLDEQGQPTRTPEPEKSHPPSPVKAQTFPDLASTPRRQLFSDKSESGPPVPAKNNAGPFGDMGPPVPAKSNPALLGGVSLGLSHATARIEPAVDSELDQRARVPPRGARPLPPPPKTSRTPPRVESPTRSPTRSPVRSPTRSPTKSGVEVTNMLSEFFGPDRPKRRYTADAAEILMKRPATGSRVQTQRAQLFRVFGDGKKIPVPAHYERVLFEREMYLCPHSFTDGAGKKVNEVYFWAGDEVPLSTVEDTEIFARREARSFGGKLVRLSQGKETAEFLQALGGIVIVRRGSSNKYDSLASNMLCGRRYLRQVAFDEVEFSPASLCSGFPYLITQQGKCYLWKGKGSDVDELGCARLVGMDLALMGELLEIEEDNEPESFWDIFGGGARAPSADHWRLKPNYDRYCGRLFCSNSADTHQITELFPFKQTDLVPSNIYILDAFFEMYIIVGARSQHQYAAFHNALDFAQEYAILAAGMEDRPFVPISTVVLEGIPRDLKSVFRKWQDSHSPTVMNPPSYQQPATSLRRGRSLRIVPLNQALQAVQADKG</sequence>
<dbReference type="Pfam" id="PF25480">
    <property type="entry name" value="DUF7904"/>
    <property type="match status" value="1"/>
</dbReference>
<dbReference type="Pfam" id="PF13254">
    <property type="entry name" value="DUF4045"/>
    <property type="match status" value="1"/>
</dbReference>
<keyword evidence="5" id="KW-1185">Reference proteome</keyword>
<dbReference type="PANTHER" id="PTHR11977:SF133">
    <property type="entry name" value="DUF4045 DOMAIN-CONTAINING PROTEIN"/>
    <property type="match status" value="1"/>
</dbReference>
<dbReference type="GO" id="GO:0051016">
    <property type="term" value="P:barbed-end actin filament capping"/>
    <property type="evidence" value="ECO:0007669"/>
    <property type="project" value="TreeGrafter"/>
</dbReference>
<feature type="compositionally biased region" description="Low complexity" evidence="1">
    <location>
        <begin position="825"/>
        <end position="836"/>
    </location>
</feature>
<evidence type="ECO:0000256" key="1">
    <source>
        <dbReference type="SAM" id="MobiDB-lite"/>
    </source>
</evidence>
<feature type="compositionally biased region" description="Basic and acidic residues" evidence="1">
    <location>
        <begin position="114"/>
        <end position="128"/>
    </location>
</feature>
<reference evidence="4" key="1">
    <citation type="journal article" date="2023" name="Mol. Phylogenet. Evol.">
        <title>Genome-scale phylogeny and comparative genomics of the fungal order Sordariales.</title>
        <authorList>
            <person name="Hensen N."/>
            <person name="Bonometti L."/>
            <person name="Westerberg I."/>
            <person name="Brannstrom I.O."/>
            <person name="Guillou S."/>
            <person name="Cros-Aarteil S."/>
            <person name="Calhoun S."/>
            <person name="Haridas S."/>
            <person name="Kuo A."/>
            <person name="Mondo S."/>
            <person name="Pangilinan J."/>
            <person name="Riley R."/>
            <person name="LaButti K."/>
            <person name="Andreopoulos B."/>
            <person name="Lipzen A."/>
            <person name="Chen C."/>
            <person name="Yan M."/>
            <person name="Daum C."/>
            <person name="Ng V."/>
            <person name="Clum A."/>
            <person name="Steindorff A."/>
            <person name="Ohm R.A."/>
            <person name="Martin F."/>
            <person name="Silar P."/>
            <person name="Natvig D.O."/>
            <person name="Lalanne C."/>
            <person name="Gautier V."/>
            <person name="Ament-Velasquez S.L."/>
            <person name="Kruys A."/>
            <person name="Hutchinson M.I."/>
            <person name="Powell A.J."/>
            <person name="Barry K."/>
            <person name="Miller A.N."/>
            <person name="Grigoriev I.V."/>
            <person name="Debuchy R."/>
            <person name="Gladieux P."/>
            <person name="Hiltunen Thoren M."/>
            <person name="Johannesson H."/>
        </authorList>
    </citation>
    <scope>NUCLEOTIDE SEQUENCE</scope>
    <source>
        <strain evidence="4">CBS 232.78</strain>
    </source>
</reference>
<reference evidence="4" key="2">
    <citation type="submission" date="2023-06" db="EMBL/GenBank/DDBJ databases">
        <authorList>
            <consortium name="Lawrence Berkeley National Laboratory"/>
            <person name="Haridas S."/>
            <person name="Hensen N."/>
            <person name="Bonometti L."/>
            <person name="Westerberg I."/>
            <person name="Brannstrom I.O."/>
            <person name="Guillou S."/>
            <person name="Cros-Aarteil S."/>
            <person name="Calhoun S."/>
            <person name="Kuo A."/>
            <person name="Mondo S."/>
            <person name="Pangilinan J."/>
            <person name="Riley R."/>
            <person name="LaButti K."/>
            <person name="Andreopoulos B."/>
            <person name="Lipzen A."/>
            <person name="Chen C."/>
            <person name="Yanf M."/>
            <person name="Daum C."/>
            <person name="Ng V."/>
            <person name="Clum A."/>
            <person name="Steindorff A."/>
            <person name="Ohm R."/>
            <person name="Martin F."/>
            <person name="Silar P."/>
            <person name="Natvig D."/>
            <person name="Lalanne C."/>
            <person name="Gautier V."/>
            <person name="Ament-velasquez S.L."/>
            <person name="Kruys A."/>
            <person name="Hutchinson M.I."/>
            <person name="Powell A.J."/>
            <person name="Barry K."/>
            <person name="Miller A.N."/>
            <person name="Grigoriev I.V."/>
            <person name="Debuchy R."/>
            <person name="Gladieux P."/>
            <person name="Thoren M.H."/>
            <person name="Johannesson H."/>
        </authorList>
    </citation>
    <scope>NUCLEOTIDE SEQUENCE</scope>
    <source>
        <strain evidence="4">CBS 232.78</strain>
    </source>
</reference>
<organism evidence="4 5">
    <name type="scientific">Podospora didyma</name>
    <dbReference type="NCBI Taxonomy" id="330526"/>
    <lineage>
        <taxon>Eukaryota</taxon>
        <taxon>Fungi</taxon>
        <taxon>Dikarya</taxon>
        <taxon>Ascomycota</taxon>
        <taxon>Pezizomycotina</taxon>
        <taxon>Sordariomycetes</taxon>
        <taxon>Sordariomycetidae</taxon>
        <taxon>Sordariales</taxon>
        <taxon>Podosporaceae</taxon>
        <taxon>Podospora</taxon>
    </lineage>
</organism>
<feature type="compositionally biased region" description="Basic and acidic residues" evidence="1">
    <location>
        <begin position="876"/>
        <end position="891"/>
    </location>
</feature>
<dbReference type="GO" id="GO:0051015">
    <property type="term" value="F:actin filament binding"/>
    <property type="evidence" value="ECO:0007669"/>
    <property type="project" value="InterPro"/>
</dbReference>
<dbReference type="SUPFAM" id="SSF55753">
    <property type="entry name" value="Actin depolymerizing proteins"/>
    <property type="match status" value="3"/>
</dbReference>
<feature type="compositionally biased region" description="Pro residues" evidence="1">
    <location>
        <begin position="178"/>
        <end position="191"/>
    </location>
</feature>
<evidence type="ECO:0000259" key="2">
    <source>
        <dbReference type="Pfam" id="PF13254"/>
    </source>
</evidence>
<feature type="compositionally biased region" description="Basic and acidic residues" evidence="1">
    <location>
        <begin position="692"/>
        <end position="707"/>
    </location>
</feature>
<feature type="compositionally biased region" description="Polar residues" evidence="1">
    <location>
        <begin position="145"/>
        <end position="156"/>
    </location>
</feature>
<name>A0AAE0N2F4_9PEZI</name>